<proteinExistence type="predicted"/>
<dbReference type="EMBL" id="KE148158">
    <property type="protein sequence ID" value="EPE04961.1"/>
    <property type="molecule type" value="Genomic_DNA"/>
</dbReference>
<dbReference type="STRING" id="1262450.S3BZS8"/>
<feature type="compositionally biased region" description="Low complexity" evidence="1">
    <location>
        <begin position="478"/>
        <end position="492"/>
    </location>
</feature>
<evidence type="ECO:0000313" key="3">
    <source>
        <dbReference type="EMBL" id="EPE04961.1"/>
    </source>
</evidence>
<dbReference type="eggNOG" id="ENOG502SEYQ">
    <property type="taxonomic scope" value="Eukaryota"/>
</dbReference>
<feature type="compositionally biased region" description="Gly residues" evidence="1">
    <location>
        <begin position="101"/>
        <end position="130"/>
    </location>
</feature>
<feature type="region of interest" description="Disordered" evidence="1">
    <location>
        <begin position="666"/>
        <end position="686"/>
    </location>
</feature>
<dbReference type="OrthoDB" id="5411141at2759"/>
<dbReference type="OMA" id="THIIGQY"/>
<reference evidence="3 4" key="1">
    <citation type="journal article" date="2013" name="BMC Genomics">
        <title>The genome and transcriptome of the pine saprophyte Ophiostoma piceae, and a comparison with the bark beetle-associated pine pathogen Grosmannia clavigera.</title>
        <authorList>
            <person name="Haridas S."/>
            <person name="Wang Y."/>
            <person name="Lim L."/>
            <person name="Massoumi Alamouti S."/>
            <person name="Jackman S."/>
            <person name="Docking R."/>
            <person name="Robertson G."/>
            <person name="Birol I."/>
            <person name="Bohlmann J."/>
            <person name="Breuil C."/>
        </authorList>
    </citation>
    <scope>NUCLEOTIDE SEQUENCE [LARGE SCALE GENOMIC DNA]</scope>
    <source>
        <strain evidence="3 4">UAMH 11346</strain>
    </source>
</reference>
<organism evidence="3 4">
    <name type="scientific">Ophiostoma piceae (strain UAMH 11346)</name>
    <name type="common">Sap stain fungus</name>
    <dbReference type="NCBI Taxonomy" id="1262450"/>
    <lineage>
        <taxon>Eukaryota</taxon>
        <taxon>Fungi</taxon>
        <taxon>Dikarya</taxon>
        <taxon>Ascomycota</taxon>
        <taxon>Pezizomycotina</taxon>
        <taxon>Sordariomycetes</taxon>
        <taxon>Sordariomycetidae</taxon>
        <taxon>Ophiostomatales</taxon>
        <taxon>Ophiostomataceae</taxon>
        <taxon>Ophiostoma</taxon>
    </lineage>
</organism>
<feature type="compositionally biased region" description="Gly residues" evidence="1">
    <location>
        <begin position="49"/>
        <end position="59"/>
    </location>
</feature>
<protein>
    <submittedName>
        <fullName evidence="3">Uncharacterized protein</fullName>
    </submittedName>
</protein>
<dbReference type="HOGENOM" id="CLU_401194_0_0_1"/>
<feature type="transmembrane region" description="Helical" evidence="2">
    <location>
        <begin position="323"/>
        <end position="344"/>
    </location>
</feature>
<evidence type="ECO:0000256" key="1">
    <source>
        <dbReference type="SAM" id="MobiDB-lite"/>
    </source>
</evidence>
<feature type="compositionally biased region" description="Basic and acidic residues" evidence="1">
    <location>
        <begin position="88"/>
        <end position="100"/>
    </location>
</feature>
<feature type="region of interest" description="Disordered" evidence="1">
    <location>
        <begin position="425"/>
        <end position="444"/>
    </location>
</feature>
<gene>
    <name evidence="3" type="ORF">F503_00115</name>
</gene>
<evidence type="ECO:0000256" key="2">
    <source>
        <dbReference type="SAM" id="Phobius"/>
    </source>
</evidence>
<feature type="compositionally biased region" description="Polar residues" evidence="1">
    <location>
        <begin position="180"/>
        <end position="189"/>
    </location>
</feature>
<keyword evidence="2" id="KW-0472">Membrane</keyword>
<feature type="region of interest" description="Disordered" evidence="1">
    <location>
        <begin position="478"/>
        <end position="513"/>
    </location>
</feature>
<sequence length="686" mass="71783">MQRGEGMAPFADVRGSMAAQQERSDSSLTPKRDRSNNNKSSGDDNDNGRSGGGGAGSGLKGNNNRAGSKSRGNHDDDNGSGGNDGDDGNNHNDGDNDNRRGGGGNGAESNSKGGGNGEGNNDGSRGGGDSGNANVGGITTGSASVIVVPPPAITTTSLPSITTASLPSTTTTSLPSTSTFDPGSDSNGAQRLPSEPPFGVITTSVPKQTPTAVATTLTPVILSSSAIVTTGPNAVVTSFIPVITTSAVVESTTTVISLAVGQAGSFGSDFSGFSDLPKPTNKGDANDDGADRKHKGPSNSTTSGTGNKNSNKAKPLSPNAERALISVGSIGAFVIVCFLSWLVWRAFRKHKQKKTLSQGNVSSFDTGDGPFTAISQFTRRTYDKVARKVPFLRKQHNAWRSLEETSSLTSAQKVAPMAMVTSNLEPSRPGFAVSPTNTDPRERDANTIQTFGFDNISTRSSPPPSIPPQVYYSSGLGIQFQPVPSQSPPQQFEASNLNPNGAAGMPSDAYDPNRREVNRASELSSLSSGFGDGEMLMLIPEQLQVSKTETANDQASALPMAVPIPAEPMSSKGQFSWMRNTNRLTRETVYSEASEDQPAKFRTVDSWVKQQTGRVRRGQASIDATTDASAYDPSGIKLVPGHEPGIPHPLPEEQRLTMMMDDEEVPRRPDTLLVNGTGQQGPGVPK</sequence>
<keyword evidence="2" id="KW-0812">Transmembrane</keyword>
<dbReference type="AlphaFoldDB" id="S3BZS8"/>
<feature type="compositionally biased region" description="Low complexity" evidence="1">
    <location>
        <begin position="156"/>
        <end position="179"/>
    </location>
</feature>
<accession>S3BZS8</accession>
<name>S3BZS8_OPHP1</name>
<dbReference type="VEuPathDB" id="FungiDB:F503_00115"/>
<dbReference type="Proteomes" id="UP000016923">
    <property type="component" value="Unassembled WGS sequence"/>
</dbReference>
<feature type="region of interest" description="Disordered" evidence="1">
    <location>
        <begin position="156"/>
        <end position="204"/>
    </location>
</feature>
<keyword evidence="4" id="KW-1185">Reference proteome</keyword>
<feature type="region of interest" description="Disordered" evidence="1">
    <location>
        <begin position="1"/>
        <end position="136"/>
    </location>
</feature>
<feature type="region of interest" description="Disordered" evidence="1">
    <location>
        <begin position="273"/>
        <end position="316"/>
    </location>
</feature>
<feature type="compositionally biased region" description="Polar residues" evidence="1">
    <location>
        <begin position="297"/>
        <end position="312"/>
    </location>
</feature>
<keyword evidence="2" id="KW-1133">Transmembrane helix</keyword>
<feature type="compositionally biased region" description="Basic and acidic residues" evidence="1">
    <location>
        <begin position="22"/>
        <end position="36"/>
    </location>
</feature>
<evidence type="ECO:0000313" key="4">
    <source>
        <dbReference type="Proteomes" id="UP000016923"/>
    </source>
</evidence>